<dbReference type="EMBL" id="BOOQ01000009">
    <property type="protein sequence ID" value="GII45142.1"/>
    <property type="molecule type" value="Genomic_DNA"/>
</dbReference>
<dbReference type="Proteomes" id="UP000644610">
    <property type="component" value="Unassembled WGS sequence"/>
</dbReference>
<comment type="caution">
    <text evidence="1">The sequence shown here is derived from an EMBL/GenBank/DDBJ whole genome shotgun (WGS) entry which is preliminary data.</text>
</comment>
<accession>A0A8J3XKD0</accession>
<evidence type="ECO:0000313" key="1">
    <source>
        <dbReference type="EMBL" id="GII45142.1"/>
    </source>
</evidence>
<dbReference type="AlphaFoldDB" id="A0A8J3XKD0"/>
<name>A0A8J3XKD0_9ACTN</name>
<gene>
    <name evidence="1" type="ORF">Psi02_15660</name>
</gene>
<dbReference type="RefSeq" id="WP_203972774.1">
    <property type="nucleotide sequence ID" value="NZ_BOOQ01000009.1"/>
</dbReference>
<sequence>MRRSGSQFGLTDEQWAAAVGEVREVILDAAYDRRMTWYGEIASKVSAVRLDPHSSLMNYLLGAVFAGEHEAGRPALTSIVTHKHGDKEPGLGFYEMARDLGYRFEEPYVFWAKQVQDVFKLHGRPDRHI</sequence>
<organism evidence="1 2">
    <name type="scientific">Planotetraspora silvatica</name>
    <dbReference type="NCBI Taxonomy" id="234614"/>
    <lineage>
        <taxon>Bacteria</taxon>
        <taxon>Bacillati</taxon>
        <taxon>Actinomycetota</taxon>
        <taxon>Actinomycetes</taxon>
        <taxon>Streptosporangiales</taxon>
        <taxon>Streptosporangiaceae</taxon>
        <taxon>Planotetraspora</taxon>
    </lineage>
</organism>
<reference evidence="1" key="1">
    <citation type="submission" date="2021-01" db="EMBL/GenBank/DDBJ databases">
        <title>Whole genome shotgun sequence of Planotetraspora silvatica NBRC 100141.</title>
        <authorList>
            <person name="Komaki H."/>
            <person name="Tamura T."/>
        </authorList>
    </citation>
    <scope>NUCLEOTIDE SEQUENCE</scope>
    <source>
        <strain evidence="1">NBRC 100141</strain>
    </source>
</reference>
<keyword evidence="2" id="KW-1185">Reference proteome</keyword>
<proteinExistence type="predicted"/>
<evidence type="ECO:0000313" key="2">
    <source>
        <dbReference type="Proteomes" id="UP000644610"/>
    </source>
</evidence>
<protein>
    <submittedName>
        <fullName evidence="1">Uncharacterized protein</fullName>
    </submittedName>
</protein>